<reference evidence="10" key="3">
    <citation type="submission" date="2021-05" db="EMBL/GenBank/DDBJ databases">
        <title>Protein family content uncovers lineage relationships and bacterial pathway maintenance mechanisms in DPANN archaea.</title>
        <authorList>
            <person name="Castelle C.J."/>
            <person name="Meheust R."/>
            <person name="Jaffe A.L."/>
            <person name="Seitz K."/>
            <person name="Gong X."/>
            <person name="Baker B.J."/>
            <person name="Banfield J.F."/>
        </authorList>
    </citation>
    <scope>NUCLEOTIDE SEQUENCE</scope>
    <source>
        <strain evidence="10">RIFCSPHIGHO2_01_FULL_GW2011_AR10_43_9</strain>
    </source>
</reference>
<keyword evidence="1 8" id="KW-0240">DNA-directed RNA polymerase</keyword>
<dbReference type="EC" id="2.7.7.6" evidence="8"/>
<feature type="binding site" evidence="8">
    <location>
        <position position="21"/>
    </location>
    <ligand>
        <name>Zn(2+)</name>
        <dbReference type="ChEBI" id="CHEBI:29105"/>
    </ligand>
</feature>
<comment type="function">
    <text evidence="8">DNA-dependent RNA polymerase (RNAP) catalyzes the transcription of DNA into RNA using the four ribonucleoside triphosphates as substrates.</text>
</comment>
<reference evidence="9" key="1">
    <citation type="journal article" date="2020" name="bioRxiv">
        <title>A rank-normalized archaeal taxonomy based on genome phylogeny resolves widespread incomplete and uneven classifications.</title>
        <authorList>
            <person name="Rinke C."/>
            <person name="Chuvochina M."/>
            <person name="Mussig A.J."/>
            <person name="Chaumeil P.-A."/>
            <person name="Waite D.W."/>
            <person name="Whitman W.B."/>
            <person name="Parks D.H."/>
            <person name="Hugenholtz P."/>
        </authorList>
    </citation>
    <scope>NUCLEOTIDE SEQUENCE</scope>
    <source>
        <strain evidence="9">UBA10011</strain>
    </source>
</reference>
<dbReference type="InterPro" id="IPR023464">
    <property type="entry name" value="Rpo12"/>
</dbReference>
<comment type="subunit">
    <text evidence="8">Part of the RNA polymerase complex.</text>
</comment>
<sequence>MYKCTKCGHQFDKLMEGVIRCQSCAHKILTRIRDPITKEVKAR</sequence>
<gene>
    <name evidence="8" type="primary">rpo12</name>
    <name evidence="8" type="synonym">rpoP</name>
    <name evidence="9" type="ORF">HA237_00525</name>
    <name evidence="10" type="ORF">J4224_02540</name>
</gene>
<dbReference type="GO" id="GO:0005737">
    <property type="term" value="C:cytoplasm"/>
    <property type="evidence" value="ECO:0007669"/>
    <property type="project" value="UniProtKB-SubCell"/>
</dbReference>
<feature type="binding site" evidence="8">
    <location>
        <position position="24"/>
    </location>
    <ligand>
        <name>Zn(2+)</name>
        <dbReference type="ChEBI" id="CHEBI:29105"/>
    </ligand>
</feature>
<reference evidence="10" key="2">
    <citation type="submission" date="2021-03" db="EMBL/GenBank/DDBJ databases">
        <authorList>
            <person name="Jaffe A."/>
        </authorList>
    </citation>
    <scope>NUCLEOTIDE SEQUENCE</scope>
    <source>
        <strain evidence="10">RIFCSPHIGHO2_01_FULL_GW2011_AR10_43_9</strain>
    </source>
</reference>
<dbReference type="GO" id="GO:0003899">
    <property type="term" value="F:DNA-directed RNA polymerase activity"/>
    <property type="evidence" value="ECO:0007669"/>
    <property type="project" value="UniProtKB-UniRule"/>
</dbReference>
<organism evidence="9 11">
    <name type="scientific">Candidatus Iainarchaeum sp</name>
    <dbReference type="NCBI Taxonomy" id="3101447"/>
    <lineage>
        <taxon>Archaea</taxon>
        <taxon>Candidatus Iainarchaeota</taxon>
        <taxon>Candidatus Iainarchaeia</taxon>
        <taxon>Candidatus Iainarchaeales</taxon>
        <taxon>Candidatus Iainarchaeaceae</taxon>
        <taxon>Candidatus Iainarchaeum</taxon>
    </lineage>
</organism>
<dbReference type="GO" id="GO:0008270">
    <property type="term" value="F:zinc ion binding"/>
    <property type="evidence" value="ECO:0007669"/>
    <property type="project" value="UniProtKB-UniRule"/>
</dbReference>
<dbReference type="Proteomes" id="UP000683213">
    <property type="component" value="Unassembled WGS sequence"/>
</dbReference>
<evidence type="ECO:0000256" key="4">
    <source>
        <dbReference type="ARBA" id="ARBA00022695"/>
    </source>
</evidence>
<dbReference type="InterPro" id="IPR029040">
    <property type="entry name" value="RPABC4/Spt4"/>
</dbReference>
<evidence type="ECO:0000256" key="5">
    <source>
        <dbReference type="ARBA" id="ARBA00022723"/>
    </source>
</evidence>
<keyword evidence="5 8" id="KW-0479">Metal-binding</keyword>
<evidence type="ECO:0000256" key="3">
    <source>
        <dbReference type="ARBA" id="ARBA00022679"/>
    </source>
</evidence>
<dbReference type="GO" id="GO:0006351">
    <property type="term" value="P:DNA-templated transcription"/>
    <property type="evidence" value="ECO:0007669"/>
    <property type="project" value="UniProtKB-UniRule"/>
</dbReference>
<accession>A0A7J4IUB3</accession>
<evidence type="ECO:0000256" key="8">
    <source>
        <dbReference type="HAMAP-Rule" id="MF_00615"/>
    </source>
</evidence>
<evidence type="ECO:0000313" key="9">
    <source>
        <dbReference type="EMBL" id="HIH07835.1"/>
    </source>
</evidence>
<comment type="similarity">
    <text evidence="8">Belongs to the archaeal Rpo12/eukaryotic RPC10 RNA polymerase subunit family.</text>
</comment>
<feature type="binding site" evidence="8">
    <location>
        <position position="7"/>
    </location>
    <ligand>
        <name>Zn(2+)</name>
        <dbReference type="ChEBI" id="CHEBI:29105"/>
    </ligand>
</feature>
<evidence type="ECO:0000313" key="10">
    <source>
        <dbReference type="EMBL" id="MBS3059281.1"/>
    </source>
</evidence>
<keyword evidence="2 8" id="KW-0963">Cytoplasm</keyword>
<keyword evidence="7 8" id="KW-0804">Transcription</keyword>
<proteinExistence type="inferred from homology"/>
<evidence type="ECO:0000256" key="6">
    <source>
        <dbReference type="ARBA" id="ARBA00022833"/>
    </source>
</evidence>
<dbReference type="Proteomes" id="UP000577419">
    <property type="component" value="Unassembled WGS sequence"/>
</dbReference>
<name>A0A7J4IUB3_9ARCH</name>
<comment type="cofactor">
    <cofactor evidence="8">
        <name>Zn(2+)</name>
        <dbReference type="ChEBI" id="CHEBI:29105"/>
    </cofactor>
    <text evidence="8">Binds 1 zinc ion.</text>
</comment>
<keyword evidence="3 8" id="KW-0808">Transferase</keyword>
<comment type="subcellular location">
    <subcellularLocation>
        <location evidence="8">Cytoplasm</location>
    </subcellularLocation>
</comment>
<keyword evidence="4 8" id="KW-0548">Nucleotidyltransferase</keyword>
<evidence type="ECO:0000313" key="11">
    <source>
        <dbReference type="Proteomes" id="UP000577419"/>
    </source>
</evidence>
<dbReference type="AlphaFoldDB" id="A0A7J4IUB3"/>
<evidence type="ECO:0000256" key="1">
    <source>
        <dbReference type="ARBA" id="ARBA00022478"/>
    </source>
</evidence>
<protein>
    <recommendedName>
        <fullName evidence="8">DNA-directed RNA polymerase subunit Rpo12</fullName>
        <ecNumber evidence="8">2.7.7.6</ecNumber>
    </recommendedName>
    <alternativeName>
        <fullName evidence="8">DNA-directed RNA polymerase subunit P</fullName>
    </alternativeName>
</protein>
<comment type="catalytic activity">
    <reaction evidence="8">
        <text>RNA(n) + a ribonucleoside 5'-triphosphate = RNA(n+1) + diphosphate</text>
        <dbReference type="Rhea" id="RHEA:21248"/>
        <dbReference type="Rhea" id="RHEA-COMP:14527"/>
        <dbReference type="Rhea" id="RHEA-COMP:17342"/>
        <dbReference type="ChEBI" id="CHEBI:33019"/>
        <dbReference type="ChEBI" id="CHEBI:61557"/>
        <dbReference type="ChEBI" id="CHEBI:140395"/>
        <dbReference type="EC" id="2.7.7.6"/>
    </reaction>
</comment>
<evidence type="ECO:0000256" key="2">
    <source>
        <dbReference type="ARBA" id="ARBA00022490"/>
    </source>
</evidence>
<dbReference type="Gene3D" id="2.20.28.30">
    <property type="entry name" value="RNA polymerase ii, chain L"/>
    <property type="match status" value="1"/>
</dbReference>
<dbReference type="SMART" id="SM00659">
    <property type="entry name" value="RPOLCX"/>
    <property type="match status" value="1"/>
</dbReference>
<dbReference type="GO" id="GO:0003677">
    <property type="term" value="F:DNA binding"/>
    <property type="evidence" value="ECO:0007669"/>
    <property type="project" value="InterPro"/>
</dbReference>
<dbReference type="GO" id="GO:0000428">
    <property type="term" value="C:DNA-directed RNA polymerase complex"/>
    <property type="evidence" value="ECO:0007669"/>
    <property type="project" value="UniProtKB-KW"/>
</dbReference>
<dbReference type="EMBL" id="JAGVWF010000035">
    <property type="protein sequence ID" value="MBS3059281.1"/>
    <property type="molecule type" value="Genomic_DNA"/>
</dbReference>
<evidence type="ECO:0000256" key="7">
    <source>
        <dbReference type="ARBA" id="ARBA00023163"/>
    </source>
</evidence>
<dbReference type="SUPFAM" id="SSF63393">
    <property type="entry name" value="RNA polymerase subunits"/>
    <property type="match status" value="1"/>
</dbReference>
<dbReference type="HAMAP" id="MF_00615">
    <property type="entry name" value="RNApol_arch_Rpo12"/>
    <property type="match status" value="1"/>
</dbReference>
<dbReference type="Pfam" id="PF03604">
    <property type="entry name" value="Zn_ribbon_RPAB4"/>
    <property type="match status" value="1"/>
</dbReference>
<comment type="caution">
    <text evidence="9">The sequence shown here is derived from an EMBL/GenBank/DDBJ whole genome shotgun (WGS) entry which is preliminary data.</text>
</comment>
<dbReference type="InterPro" id="IPR006591">
    <property type="entry name" value="RNAP_P/RPABC4"/>
</dbReference>
<keyword evidence="6 8" id="KW-0862">Zinc</keyword>
<dbReference type="EMBL" id="DUFG01000004">
    <property type="protein sequence ID" value="HIH07835.1"/>
    <property type="molecule type" value="Genomic_DNA"/>
</dbReference>